<dbReference type="InterPro" id="IPR038765">
    <property type="entry name" value="Papain-like_cys_pep_sf"/>
</dbReference>
<dbReference type="InterPro" id="IPR050164">
    <property type="entry name" value="Peptidase_C19"/>
</dbReference>
<feature type="domain" description="USP" evidence="8">
    <location>
        <begin position="53"/>
        <end position="365"/>
    </location>
</feature>
<dbReference type="CDD" id="cd02257">
    <property type="entry name" value="Peptidase_C19"/>
    <property type="match status" value="1"/>
</dbReference>
<dbReference type="Gene3D" id="3.90.70.10">
    <property type="entry name" value="Cysteine proteinases"/>
    <property type="match status" value="1"/>
</dbReference>
<evidence type="ECO:0000256" key="3">
    <source>
        <dbReference type="ARBA" id="ARBA00022670"/>
    </source>
</evidence>
<name>W6QFM2_PENRF</name>
<dbReference type="EC" id="3.4.19.12" evidence="2"/>
<evidence type="ECO:0000256" key="5">
    <source>
        <dbReference type="ARBA" id="ARBA00022801"/>
    </source>
</evidence>
<dbReference type="PANTHER" id="PTHR24006">
    <property type="entry name" value="UBIQUITIN CARBOXYL-TERMINAL HYDROLASE"/>
    <property type="match status" value="1"/>
</dbReference>
<dbReference type="GO" id="GO:0004843">
    <property type="term" value="F:cysteine-type deubiquitinase activity"/>
    <property type="evidence" value="ECO:0007669"/>
    <property type="project" value="UniProtKB-EC"/>
</dbReference>
<keyword evidence="4" id="KW-0833">Ubl conjugation pathway</keyword>
<proteinExistence type="predicted"/>
<feature type="region of interest" description="Disordered" evidence="7">
    <location>
        <begin position="504"/>
        <end position="524"/>
    </location>
</feature>
<sequence length="647" mass="73416">MAKTKQVPKKVLEEEEEEEVEASTAQRGRSDEEKMRTVIPKHWHPALPNKTTVGLPNARVDCYRNVVFQMLLHMPILHNWLIWYMNHHAPRGYVCKMGEDFRRCQVCELAEVFQSYWANETRNWIYTFRYLARTILLKWKPNGENSEQDPAEYFVKVYNAIKEGIRPMMKGDFEDMFEVGIIQRRECAGENPCAPRYTPSQQPVMLLPFSEHNTLPARPTLGDVVKQYFENVDDLGTCPDCGGKKTSNDRIGRFPELLVIQLNRANDFGQKIQTHVYLTEQLNIETRFMDERWGNERKVVRYKLTSMVLHFGQHVQSGHYMIAVKGKGGQWSMANDTQVNDWDPEGPESSLDYPATCYLFTYRRLPTEDEAEKIPDDEAIQADSGLCSDDDVFENVDPGLGLPPVPENTVVKIPENTVFENSVFEKSVFGNSIFGNSVFGSSVPENSVPESGASVWGVDPRTLEKLLEVIIPKAVDTYIARSADARHKEWDQWSKEWAKEWEKRRTAEGANTTAKGANTTAEGANKSAICPGCDKDMVNWQKQRGRLQVTLTENQGNGEKILDLEVQGLHYNRLKRKVGKEADKAEESAITKVIKKKLKSTAKGDEETETEKGKGKAKPKVKDTAKGDEEKGKGKAKGKAKTKGKKK</sequence>
<dbReference type="OrthoDB" id="289038at2759"/>
<evidence type="ECO:0000259" key="8">
    <source>
        <dbReference type="PROSITE" id="PS50235"/>
    </source>
</evidence>
<dbReference type="Pfam" id="PF00443">
    <property type="entry name" value="UCH"/>
    <property type="match status" value="1"/>
</dbReference>
<keyword evidence="3" id="KW-0645">Protease</keyword>
<feature type="compositionally biased region" description="Low complexity" evidence="7">
    <location>
        <begin position="508"/>
        <end position="524"/>
    </location>
</feature>
<dbReference type="GO" id="GO:0005829">
    <property type="term" value="C:cytosol"/>
    <property type="evidence" value="ECO:0007669"/>
    <property type="project" value="TreeGrafter"/>
</dbReference>
<keyword evidence="5 9" id="KW-0378">Hydrolase</keyword>
<dbReference type="GO" id="GO:0006508">
    <property type="term" value="P:proteolysis"/>
    <property type="evidence" value="ECO:0007669"/>
    <property type="project" value="UniProtKB-KW"/>
</dbReference>
<dbReference type="InterPro" id="IPR028889">
    <property type="entry name" value="USP"/>
</dbReference>
<dbReference type="PROSITE" id="PS00973">
    <property type="entry name" value="USP_2"/>
    <property type="match status" value="1"/>
</dbReference>
<dbReference type="PROSITE" id="PS50235">
    <property type="entry name" value="USP_3"/>
    <property type="match status" value="1"/>
</dbReference>
<accession>W6QFM2</accession>
<gene>
    <name evidence="9" type="ORF">PROQFM164_S04g000499</name>
</gene>
<dbReference type="PANTHER" id="PTHR24006:SF687">
    <property type="entry name" value="UBIQUITIN CARBOXYL-TERMINAL HYDROLASE 10"/>
    <property type="match status" value="1"/>
</dbReference>
<dbReference type="EMBL" id="HG792018">
    <property type="protein sequence ID" value="CDM35618.1"/>
    <property type="molecule type" value="Genomic_DNA"/>
</dbReference>
<organism evidence="9 10">
    <name type="scientific">Penicillium roqueforti (strain FM164)</name>
    <dbReference type="NCBI Taxonomy" id="1365484"/>
    <lineage>
        <taxon>Eukaryota</taxon>
        <taxon>Fungi</taxon>
        <taxon>Dikarya</taxon>
        <taxon>Ascomycota</taxon>
        <taxon>Pezizomycotina</taxon>
        <taxon>Eurotiomycetes</taxon>
        <taxon>Eurotiomycetidae</taxon>
        <taxon>Eurotiales</taxon>
        <taxon>Aspergillaceae</taxon>
        <taxon>Penicillium</taxon>
    </lineage>
</organism>
<comment type="catalytic activity">
    <reaction evidence="1">
        <text>Thiol-dependent hydrolysis of ester, thioester, amide, peptide and isopeptide bonds formed by the C-terminal Gly of ubiquitin (a 76-residue protein attached to proteins as an intracellular targeting signal).</text>
        <dbReference type="EC" id="3.4.19.12"/>
    </reaction>
</comment>
<reference evidence="9" key="1">
    <citation type="journal article" date="2014" name="Nat. Commun.">
        <title>Multiple recent horizontal transfers of a large genomic region in cheese making fungi.</title>
        <authorList>
            <person name="Cheeseman K."/>
            <person name="Ropars J."/>
            <person name="Renault P."/>
            <person name="Dupont J."/>
            <person name="Gouzy J."/>
            <person name="Branca A."/>
            <person name="Abraham A.L."/>
            <person name="Ceppi M."/>
            <person name="Conseiller E."/>
            <person name="Debuchy R."/>
            <person name="Malagnac F."/>
            <person name="Goarin A."/>
            <person name="Silar P."/>
            <person name="Lacoste S."/>
            <person name="Sallet E."/>
            <person name="Bensimon A."/>
            <person name="Giraud T."/>
            <person name="Brygoo Y."/>
        </authorList>
    </citation>
    <scope>NUCLEOTIDE SEQUENCE [LARGE SCALE GENOMIC DNA]</scope>
    <source>
        <strain evidence="9">FM164</strain>
    </source>
</reference>
<feature type="compositionally biased region" description="Basic and acidic residues" evidence="7">
    <location>
        <begin position="579"/>
        <end position="589"/>
    </location>
</feature>
<dbReference type="SUPFAM" id="SSF54001">
    <property type="entry name" value="Cysteine proteinases"/>
    <property type="match status" value="1"/>
</dbReference>
<evidence type="ECO:0000256" key="6">
    <source>
        <dbReference type="ARBA" id="ARBA00022807"/>
    </source>
</evidence>
<dbReference type="STRING" id="1365484.W6QFM2"/>
<evidence type="ECO:0000313" key="9">
    <source>
        <dbReference type="EMBL" id="CDM35618.1"/>
    </source>
</evidence>
<keyword evidence="10" id="KW-1185">Reference proteome</keyword>
<evidence type="ECO:0000256" key="4">
    <source>
        <dbReference type="ARBA" id="ARBA00022786"/>
    </source>
</evidence>
<feature type="region of interest" description="Disordered" evidence="7">
    <location>
        <begin position="579"/>
        <end position="647"/>
    </location>
</feature>
<evidence type="ECO:0000256" key="7">
    <source>
        <dbReference type="SAM" id="MobiDB-lite"/>
    </source>
</evidence>
<feature type="compositionally biased region" description="Basic and acidic residues" evidence="7">
    <location>
        <begin position="602"/>
        <end position="633"/>
    </location>
</feature>
<dbReference type="AlphaFoldDB" id="W6QFM2"/>
<dbReference type="Proteomes" id="UP000030686">
    <property type="component" value="Unassembled WGS sequence"/>
</dbReference>
<dbReference type="GO" id="GO:0005634">
    <property type="term" value="C:nucleus"/>
    <property type="evidence" value="ECO:0007669"/>
    <property type="project" value="TreeGrafter"/>
</dbReference>
<dbReference type="InterPro" id="IPR018200">
    <property type="entry name" value="USP_CS"/>
</dbReference>
<dbReference type="GO" id="GO:0016579">
    <property type="term" value="P:protein deubiquitination"/>
    <property type="evidence" value="ECO:0007669"/>
    <property type="project" value="InterPro"/>
</dbReference>
<keyword evidence="6" id="KW-0788">Thiol protease</keyword>
<dbReference type="InterPro" id="IPR001394">
    <property type="entry name" value="Peptidase_C19_UCH"/>
</dbReference>
<evidence type="ECO:0000313" key="10">
    <source>
        <dbReference type="Proteomes" id="UP000030686"/>
    </source>
</evidence>
<feature type="compositionally biased region" description="Basic residues" evidence="7">
    <location>
        <begin position="634"/>
        <end position="647"/>
    </location>
</feature>
<protein>
    <recommendedName>
        <fullName evidence="2">ubiquitinyl hydrolase 1</fullName>
        <ecNumber evidence="2">3.4.19.12</ecNumber>
    </recommendedName>
</protein>
<feature type="region of interest" description="Disordered" evidence="7">
    <location>
        <begin position="1"/>
        <end position="34"/>
    </location>
</feature>
<dbReference type="OMA" id="RFIDERW"/>
<evidence type="ECO:0000256" key="2">
    <source>
        <dbReference type="ARBA" id="ARBA00012759"/>
    </source>
</evidence>
<evidence type="ECO:0000256" key="1">
    <source>
        <dbReference type="ARBA" id="ARBA00000707"/>
    </source>
</evidence>